<name>A0A9Q6HP52_9STAP</name>
<sequence>MKSVALITEYNPFHNGHLYHAQKSKSITGADISVAIMSGHFVMRGQPAIYNKFIRTQMALSAVDLVIELPAYATLSAGPYFAEAAVKVADYLSVDHLSFGSESGDIDAFTSLAKDIESVENSQQFITKSKEGKSYPRILSELVSDNTLLSSPNNTLGISYVRAIRKWAPTIQPWTLKREQSSHHDAVITGLNFASGTSIRKSIKDGEELWKQVVPQHLHDLYNQPAVELEDTFHFIKYAILSNNLNNLNQIYTMSEGLEHRLKQVITQATSFEHLMTLLKTKRYTYTHLQRVLMNTLLNFKQNHAPTNINAVRVLGMNQKGQQYLKELKKNYPERHFITQVNKKNAHFFSDEIHATKIYNLLSQDTATDFNTPVIRV</sequence>
<dbReference type="PANTHER" id="PTHR37825">
    <property type="entry name" value="TRNA(MET) CYTIDINE ACETATE LIGASE"/>
    <property type="match status" value="1"/>
</dbReference>
<dbReference type="Gene3D" id="3.40.50.620">
    <property type="entry name" value="HUPs"/>
    <property type="match status" value="1"/>
</dbReference>
<feature type="binding site" evidence="4">
    <location>
        <position position="100"/>
    </location>
    <ligand>
        <name>ATP</name>
        <dbReference type="ChEBI" id="CHEBI:30616"/>
    </ligand>
</feature>
<dbReference type="GO" id="GO:0005737">
    <property type="term" value="C:cytoplasm"/>
    <property type="evidence" value="ECO:0007669"/>
    <property type="project" value="UniProtKB-SubCell"/>
</dbReference>
<dbReference type="NCBIfam" id="NF010191">
    <property type="entry name" value="PRK13670.1"/>
    <property type="match status" value="1"/>
</dbReference>
<dbReference type="GO" id="GO:0006400">
    <property type="term" value="P:tRNA modification"/>
    <property type="evidence" value="ECO:0007669"/>
    <property type="project" value="UniProtKB-UniRule"/>
</dbReference>
<evidence type="ECO:0000256" key="1">
    <source>
        <dbReference type="ARBA" id="ARBA00022555"/>
    </source>
</evidence>
<evidence type="ECO:0000256" key="4">
    <source>
        <dbReference type="HAMAP-Rule" id="MF_01539"/>
    </source>
</evidence>
<dbReference type="GO" id="GO:0005524">
    <property type="term" value="F:ATP binding"/>
    <property type="evidence" value="ECO:0007669"/>
    <property type="project" value="UniProtKB-KW"/>
</dbReference>
<dbReference type="SUPFAM" id="SSF52374">
    <property type="entry name" value="Nucleotidylyl transferase"/>
    <property type="match status" value="1"/>
</dbReference>
<feature type="binding site" evidence="4">
    <location>
        <position position="153"/>
    </location>
    <ligand>
        <name>ATP</name>
        <dbReference type="ChEBI" id="CHEBI:30616"/>
    </ligand>
</feature>
<dbReference type="InterPro" id="IPR014729">
    <property type="entry name" value="Rossmann-like_a/b/a_fold"/>
</dbReference>
<comment type="subcellular location">
    <subcellularLocation>
        <location evidence="4">Cytoplasm</location>
    </subcellularLocation>
</comment>
<dbReference type="AlphaFoldDB" id="A0A9Q6HP52"/>
<accession>A0A9Q6HP52</accession>
<keyword evidence="4" id="KW-0963">Cytoplasm</keyword>
<evidence type="ECO:0000313" key="6">
    <source>
        <dbReference type="Proteomes" id="UP000241960"/>
    </source>
</evidence>
<keyword evidence="4" id="KW-0067">ATP-binding</keyword>
<protein>
    <recommendedName>
        <fullName evidence="4">tRNA(Met) cytidine acetate ligase</fullName>
        <ecNumber evidence="4">6.3.4.-</ecNumber>
    </recommendedName>
</protein>
<feature type="binding site" evidence="4">
    <location>
        <begin position="7"/>
        <end position="20"/>
    </location>
    <ligand>
        <name>ATP</name>
        <dbReference type="ChEBI" id="CHEBI:30616"/>
    </ligand>
</feature>
<dbReference type="GO" id="GO:0016879">
    <property type="term" value="F:ligase activity, forming carbon-nitrogen bonds"/>
    <property type="evidence" value="ECO:0007669"/>
    <property type="project" value="UniProtKB-UniRule"/>
</dbReference>
<keyword evidence="1 4" id="KW-0820">tRNA-binding</keyword>
<evidence type="ECO:0000256" key="3">
    <source>
        <dbReference type="ARBA" id="ARBA00022694"/>
    </source>
</evidence>
<evidence type="ECO:0000256" key="2">
    <source>
        <dbReference type="ARBA" id="ARBA00022598"/>
    </source>
</evidence>
<comment type="similarity">
    <text evidence="4">Belongs to the TmcAL family.</text>
</comment>
<gene>
    <name evidence="4" type="primary">tmcAL</name>
    <name evidence="5" type="ORF">BU058_06600</name>
</gene>
<keyword evidence="3 4" id="KW-0819">tRNA processing</keyword>
<comment type="caution">
    <text evidence="4">Lacks conserved residue(s) required for the propagation of feature annotation.</text>
</comment>
<reference evidence="5 6" key="1">
    <citation type="journal article" date="2016" name="Front. Microbiol.">
        <title>Comprehensive Phylogenetic Analysis of Bovine Non-aureus Staphylococci Species Based on Whole-Genome Sequencing.</title>
        <authorList>
            <person name="Naushad S."/>
            <person name="Barkema H.W."/>
            <person name="Luby C."/>
            <person name="Condas L.A."/>
            <person name="Nobrega D.B."/>
            <person name="Carson D.A."/>
            <person name="De Buck J."/>
        </authorList>
    </citation>
    <scope>NUCLEOTIDE SEQUENCE [LARGE SCALE GENOMIC DNA]</scope>
    <source>
        <strain evidence="5 6">SNUC 1231</strain>
    </source>
</reference>
<dbReference type="PANTHER" id="PTHR37825:SF1">
    <property type="entry name" value="TRNA(MET) CYTIDINE ACETATE LIGASE"/>
    <property type="match status" value="1"/>
</dbReference>
<keyword evidence="4" id="KW-0694">RNA-binding</keyword>
<keyword evidence="4" id="KW-0547">Nucleotide-binding</keyword>
<dbReference type="Pfam" id="PF05636">
    <property type="entry name" value="HIGH_NTase1"/>
    <property type="match status" value="1"/>
</dbReference>
<dbReference type="RefSeq" id="WP_073504680.1">
    <property type="nucleotide sequence ID" value="NZ_CP018199.1"/>
</dbReference>
<comment type="function">
    <text evidence="4">Catalyzes the formation of N(4)-acetylcytidine (ac(4)C) at the wobble position of elongator tRNA(Met), using acetate and ATP as substrates. First activates an acetate ion to form acetyladenylate (Ac-AMP) and then transfers the acetyl group to tRNA to form ac(4)C34.</text>
</comment>
<dbReference type="InterPro" id="IPR008513">
    <property type="entry name" value="tRNA(Met)_cyd_acetate_ligase"/>
</dbReference>
<dbReference type="GO" id="GO:0000049">
    <property type="term" value="F:tRNA binding"/>
    <property type="evidence" value="ECO:0007669"/>
    <property type="project" value="UniProtKB-KW"/>
</dbReference>
<dbReference type="EMBL" id="PZFQ01000017">
    <property type="protein sequence ID" value="PTI75758.1"/>
    <property type="molecule type" value="Genomic_DNA"/>
</dbReference>
<keyword evidence="2 4" id="KW-0436">Ligase</keyword>
<dbReference type="Proteomes" id="UP000241960">
    <property type="component" value="Unassembled WGS sequence"/>
</dbReference>
<dbReference type="HAMAP" id="MF_01539">
    <property type="entry name" value="TmcAL"/>
    <property type="match status" value="1"/>
</dbReference>
<feature type="binding site" evidence="4">
    <location>
        <position position="178"/>
    </location>
    <ligand>
        <name>ATP</name>
        <dbReference type="ChEBI" id="CHEBI:30616"/>
    </ligand>
</feature>
<proteinExistence type="inferred from homology"/>
<comment type="caution">
    <text evidence="5">The sequence shown here is derived from an EMBL/GenBank/DDBJ whole genome shotgun (WGS) entry which is preliminary data.</text>
</comment>
<organism evidence="5 6">
    <name type="scientific">Staphylococcus succinus</name>
    <dbReference type="NCBI Taxonomy" id="61015"/>
    <lineage>
        <taxon>Bacteria</taxon>
        <taxon>Bacillati</taxon>
        <taxon>Bacillota</taxon>
        <taxon>Bacilli</taxon>
        <taxon>Bacillales</taxon>
        <taxon>Staphylococcaceae</taxon>
        <taxon>Staphylococcus</taxon>
    </lineage>
</organism>
<dbReference type="EC" id="6.3.4.-" evidence="4"/>
<evidence type="ECO:0000313" key="5">
    <source>
        <dbReference type="EMBL" id="PTI75758.1"/>
    </source>
</evidence>
<comment type="catalytic activity">
    <reaction evidence="4">
        <text>cytidine(34) in elongator tRNA(Met) + acetate + ATP = N(4)-acetylcytidine(34) in elongator tRNA(Met) + AMP + diphosphate</text>
        <dbReference type="Rhea" id="RHEA:58144"/>
        <dbReference type="Rhea" id="RHEA-COMP:10693"/>
        <dbReference type="Rhea" id="RHEA-COMP:10694"/>
        <dbReference type="ChEBI" id="CHEBI:30089"/>
        <dbReference type="ChEBI" id="CHEBI:30616"/>
        <dbReference type="ChEBI" id="CHEBI:33019"/>
        <dbReference type="ChEBI" id="CHEBI:74900"/>
        <dbReference type="ChEBI" id="CHEBI:82748"/>
        <dbReference type="ChEBI" id="CHEBI:456215"/>
    </reaction>
</comment>